<dbReference type="Pfam" id="PF00115">
    <property type="entry name" value="COX1"/>
    <property type="match status" value="1"/>
</dbReference>
<dbReference type="InterPro" id="IPR000883">
    <property type="entry name" value="Cyt_C_Oxase_1"/>
</dbReference>
<sequence>MLDYVKLLILGLVAVCAAIAANYARDVAYLVHALLIMSAAAITFIYVLRNTGEAKRPVPVDEYMDGPVRAAAIATVFWGVVGFLAGTFIAFQLAYPVLNFHWAEGYLNFGRLRPLHTSAVIFAFGGNALLAASFYIVQRTSAARMWGGGLAWFVFWGYQLFILMAATGYLLGSTQGQEYAEPEWLTDLWLTIVWVAFLALYMGTLMKRKEPHIYVANWFLLSFIVTVAMLHVVNNLQIPVSFFGSRSVTVMSGVQNAMTQWWYGHNAVGFFLTAGFLGMMYYFIPKQAERPVYSYKLSIIHFWALIFLYIWAGPHHLHYTALPDWASTLGMVFSIVLWMPSWGGMINGLMTLSGAWDKLRTDPVLRMMVTSVAFYGMSTFEGPMMSIRAVNSLSHYTDWTIGHVHSGALGWNGMITFGMLYYLFPKLWNKQRLYSLRAVSWHYWLATIGIVLYAASMWVTGIMEGLMWREVDAQGFLVNSFADTVAAKFPMYVVRGLGGVLYLTGALIMAWNLYMTVRKSAVRRDVAAAAPAE</sequence>
<comment type="cofactor">
    <cofactor evidence="19">
        <name>Cu(2+)</name>
        <dbReference type="ChEBI" id="CHEBI:29036"/>
    </cofactor>
    <text evidence="19">Binds 1 copper ion per subunit, denoted as copper B.</text>
</comment>
<comment type="similarity">
    <text evidence="4 20">Belongs to the heme-copper respiratory oxidase family.</text>
</comment>
<feature type="transmembrane region" description="Helical" evidence="21">
    <location>
        <begin position="149"/>
        <end position="172"/>
    </location>
</feature>
<keyword evidence="12" id="KW-1278">Translocase</keyword>
<feature type="transmembrane region" description="Helical" evidence="21">
    <location>
        <begin position="332"/>
        <end position="352"/>
    </location>
</feature>
<feature type="binding site" evidence="19">
    <location>
        <position position="316"/>
    </location>
    <ligand>
        <name>Cu cation</name>
        <dbReference type="ChEBI" id="CHEBI:23378"/>
        <label>B</label>
    </ligand>
</feature>
<gene>
    <name evidence="23" type="primary">ccoN</name>
    <name evidence="23" type="ORF">MACH21_29940</name>
</gene>
<evidence type="ECO:0000256" key="15">
    <source>
        <dbReference type="ARBA" id="ARBA00023004"/>
    </source>
</evidence>
<dbReference type="PROSITE" id="PS00077">
    <property type="entry name" value="COX1_CUB"/>
    <property type="match status" value="1"/>
</dbReference>
<evidence type="ECO:0000256" key="14">
    <source>
        <dbReference type="ARBA" id="ARBA00022989"/>
    </source>
</evidence>
<name>A0AA48KJE3_9RHOB</name>
<comment type="subcellular location">
    <subcellularLocation>
        <location evidence="2">Cell membrane</location>
        <topology evidence="2">Multi-pass membrane protein</topology>
    </subcellularLocation>
</comment>
<keyword evidence="13 20" id="KW-0249">Electron transport</keyword>
<dbReference type="GO" id="GO:0005886">
    <property type="term" value="C:plasma membrane"/>
    <property type="evidence" value="ECO:0007669"/>
    <property type="project" value="UniProtKB-SubCell"/>
</dbReference>
<dbReference type="KEGG" id="rmai:MACH21_29940"/>
<keyword evidence="14 21" id="KW-1133">Transmembrane helix</keyword>
<feature type="transmembrane region" description="Helical" evidence="21">
    <location>
        <begin position="214"/>
        <end position="233"/>
    </location>
</feature>
<keyword evidence="6 20" id="KW-0813">Transport</keyword>
<dbReference type="PROSITE" id="PS50855">
    <property type="entry name" value="COX1"/>
    <property type="match status" value="1"/>
</dbReference>
<comment type="catalytic activity">
    <reaction evidence="18">
        <text>4 Fe(II)-[cytochrome c] + O2 + 8 H(+)(in) = 4 Fe(III)-[cytochrome c] + 2 H2O + 4 H(+)(out)</text>
        <dbReference type="Rhea" id="RHEA:11436"/>
        <dbReference type="Rhea" id="RHEA-COMP:10350"/>
        <dbReference type="Rhea" id="RHEA-COMP:14399"/>
        <dbReference type="ChEBI" id="CHEBI:15377"/>
        <dbReference type="ChEBI" id="CHEBI:15378"/>
        <dbReference type="ChEBI" id="CHEBI:15379"/>
        <dbReference type="ChEBI" id="CHEBI:29033"/>
        <dbReference type="ChEBI" id="CHEBI:29034"/>
        <dbReference type="EC" id="7.1.1.9"/>
    </reaction>
</comment>
<evidence type="ECO:0000256" key="6">
    <source>
        <dbReference type="ARBA" id="ARBA00022448"/>
    </source>
</evidence>
<feature type="transmembrane region" description="Helical" evidence="21">
    <location>
        <begin position="184"/>
        <end position="202"/>
    </location>
</feature>
<evidence type="ECO:0000256" key="8">
    <source>
        <dbReference type="ARBA" id="ARBA00022617"/>
    </source>
</evidence>
<feature type="transmembrane region" description="Helical" evidence="21">
    <location>
        <begin position="492"/>
        <end position="514"/>
    </location>
</feature>
<keyword evidence="7" id="KW-1003">Cell membrane</keyword>
<keyword evidence="16" id="KW-0186">Copper</keyword>
<dbReference type="GO" id="GO:0022904">
    <property type="term" value="P:respiratory electron transport chain"/>
    <property type="evidence" value="ECO:0007669"/>
    <property type="project" value="TreeGrafter"/>
</dbReference>
<evidence type="ECO:0000256" key="2">
    <source>
        <dbReference type="ARBA" id="ARBA00004651"/>
    </source>
</evidence>
<comment type="cofactor">
    <cofactor evidence="19">
        <name>heme</name>
        <dbReference type="ChEBI" id="CHEBI:30413"/>
    </cofactor>
    <text evidence="19">Binds 2 heme groups per subunit, denoted as high- and low-spin.</text>
</comment>
<keyword evidence="17 21" id="KW-0472">Membrane</keyword>
<feature type="binding site" description="axial binding residue" evidence="19">
    <location>
        <position position="403"/>
    </location>
    <ligand>
        <name>heme b</name>
        <dbReference type="ChEBI" id="CHEBI:60344"/>
        <label>2; high-spin</label>
    </ligand>
    <ligandPart>
        <name>Fe</name>
        <dbReference type="ChEBI" id="CHEBI:18248"/>
    </ligandPart>
</feature>
<proteinExistence type="inferred from homology"/>
<feature type="binding site" description="axial binding residue" evidence="19">
    <location>
        <position position="405"/>
    </location>
    <ligand>
        <name>heme b</name>
        <dbReference type="ChEBI" id="CHEBI:60344"/>
        <label>1; low-spin</label>
    </ligand>
    <ligandPart>
        <name>Fe</name>
        <dbReference type="ChEBI" id="CHEBI:18248"/>
    </ligandPart>
</feature>
<feature type="transmembrane region" description="Helical" evidence="21">
    <location>
        <begin position="295"/>
        <end position="312"/>
    </location>
</feature>
<evidence type="ECO:0000256" key="1">
    <source>
        <dbReference type="ARBA" id="ARBA00001970"/>
    </source>
</evidence>
<feature type="domain" description="Cytochrome oxidase subunit I profile" evidence="22">
    <location>
        <begin position="27"/>
        <end position="533"/>
    </location>
</feature>
<dbReference type="InterPro" id="IPR036927">
    <property type="entry name" value="Cyt_c_oxase-like_su1_sf"/>
</dbReference>
<keyword evidence="9 20" id="KW-0679">Respiratory chain</keyword>
<comment type="cofactor">
    <cofactor evidence="1">
        <name>heme b</name>
        <dbReference type="ChEBI" id="CHEBI:60344"/>
    </cofactor>
</comment>
<keyword evidence="10 20" id="KW-0812">Transmembrane</keyword>
<evidence type="ECO:0000256" key="9">
    <source>
        <dbReference type="ARBA" id="ARBA00022660"/>
    </source>
</evidence>
<evidence type="ECO:0000256" key="17">
    <source>
        <dbReference type="ARBA" id="ARBA00023136"/>
    </source>
</evidence>
<organism evidence="23 24">
    <name type="scientific">Roseicyclus marinus</name>
    <dbReference type="NCBI Taxonomy" id="2161673"/>
    <lineage>
        <taxon>Bacteria</taxon>
        <taxon>Pseudomonadati</taxon>
        <taxon>Pseudomonadota</taxon>
        <taxon>Alphaproteobacteria</taxon>
        <taxon>Rhodobacterales</taxon>
        <taxon>Roseobacteraceae</taxon>
        <taxon>Roseicyclus</taxon>
    </lineage>
</organism>
<evidence type="ECO:0000256" key="10">
    <source>
        <dbReference type="ARBA" id="ARBA00022692"/>
    </source>
</evidence>
<feature type="binding site" description="axial binding residue" evidence="19">
    <location>
        <position position="116"/>
    </location>
    <ligand>
        <name>heme b</name>
        <dbReference type="ChEBI" id="CHEBI:60344"/>
        <label>1; low-spin</label>
    </ligand>
    <ligandPart>
        <name>Fe</name>
        <dbReference type="ChEBI" id="CHEBI:18248"/>
    </ligandPart>
</feature>
<evidence type="ECO:0000256" key="13">
    <source>
        <dbReference type="ARBA" id="ARBA00022982"/>
    </source>
</evidence>
<feature type="binding site" evidence="19">
    <location>
        <position position="265"/>
    </location>
    <ligand>
        <name>Cu cation</name>
        <dbReference type="ChEBI" id="CHEBI:23378"/>
        <label>B</label>
    </ligand>
</feature>
<dbReference type="GO" id="GO:0046872">
    <property type="term" value="F:metal ion binding"/>
    <property type="evidence" value="ECO:0007669"/>
    <property type="project" value="UniProtKB-KW"/>
</dbReference>
<feature type="transmembrane region" description="Helical" evidence="21">
    <location>
        <begin position="400"/>
        <end position="423"/>
    </location>
</feature>
<keyword evidence="15 19" id="KW-0408">Iron</keyword>
<dbReference type="GO" id="GO:0009060">
    <property type="term" value="P:aerobic respiration"/>
    <property type="evidence" value="ECO:0007669"/>
    <property type="project" value="InterPro"/>
</dbReference>
<dbReference type="InterPro" id="IPR023615">
    <property type="entry name" value="Cyt_c_Oxase_su1_BS"/>
</dbReference>
<evidence type="ECO:0000256" key="16">
    <source>
        <dbReference type="ARBA" id="ARBA00023008"/>
    </source>
</evidence>
<feature type="binding site" evidence="19">
    <location>
        <position position="315"/>
    </location>
    <ligand>
        <name>Cu cation</name>
        <dbReference type="ChEBI" id="CHEBI:23378"/>
        <label>B</label>
    </ligand>
</feature>
<evidence type="ECO:0000256" key="5">
    <source>
        <dbReference type="ARBA" id="ARBA00012949"/>
    </source>
</evidence>
<evidence type="ECO:0000259" key="22">
    <source>
        <dbReference type="PROSITE" id="PS50855"/>
    </source>
</evidence>
<dbReference type="InterPro" id="IPR023616">
    <property type="entry name" value="Cyt_c_oxase-like_su1_dom"/>
</dbReference>
<evidence type="ECO:0000256" key="18">
    <source>
        <dbReference type="ARBA" id="ARBA00047816"/>
    </source>
</evidence>
<reference evidence="23 24" key="1">
    <citation type="submission" date="2023-01" db="EMBL/GenBank/DDBJ databases">
        <title>Complete genome sequence of Roseicyclus marinus strain Dej080120_10.</title>
        <authorList>
            <person name="Ueki S."/>
            <person name="Maruyama F."/>
        </authorList>
    </citation>
    <scope>NUCLEOTIDE SEQUENCE [LARGE SCALE GENOMIC DNA]</scope>
    <source>
        <strain evidence="23 24">Dej080120_10</strain>
    </source>
</reference>
<evidence type="ECO:0000256" key="7">
    <source>
        <dbReference type="ARBA" id="ARBA00022475"/>
    </source>
</evidence>
<dbReference type="Proteomes" id="UP001337723">
    <property type="component" value="Chromosome"/>
</dbReference>
<feature type="transmembrane region" description="Helical" evidence="21">
    <location>
        <begin position="364"/>
        <end position="380"/>
    </location>
</feature>
<evidence type="ECO:0000256" key="19">
    <source>
        <dbReference type="PIRSR" id="PIRSR604677-50"/>
    </source>
</evidence>
<accession>A0AA48KJE3</accession>
<evidence type="ECO:0000256" key="21">
    <source>
        <dbReference type="SAM" id="Phobius"/>
    </source>
</evidence>
<dbReference type="FunFam" id="1.20.210.10:FF:000005">
    <property type="entry name" value="Cytochrome c oxidase, cbb3-type, subunit I"/>
    <property type="match status" value="1"/>
</dbReference>
<feature type="transmembrane region" description="Helical" evidence="21">
    <location>
        <begin position="261"/>
        <end position="283"/>
    </location>
</feature>
<dbReference type="SUPFAM" id="SSF81442">
    <property type="entry name" value="Cytochrome c oxidase subunit I-like"/>
    <property type="match status" value="1"/>
</dbReference>
<dbReference type="EC" id="7.1.1.9" evidence="5"/>
<evidence type="ECO:0000256" key="3">
    <source>
        <dbReference type="ARBA" id="ARBA00004673"/>
    </source>
</evidence>
<evidence type="ECO:0000256" key="20">
    <source>
        <dbReference type="RuleBase" id="RU000370"/>
    </source>
</evidence>
<dbReference type="AlphaFoldDB" id="A0AA48KJE3"/>
<dbReference type="PANTHER" id="PTHR10422">
    <property type="entry name" value="CYTOCHROME C OXIDASE SUBUNIT 1"/>
    <property type="match status" value="1"/>
</dbReference>
<evidence type="ECO:0000256" key="12">
    <source>
        <dbReference type="ARBA" id="ARBA00022967"/>
    </source>
</evidence>
<evidence type="ECO:0000313" key="24">
    <source>
        <dbReference type="Proteomes" id="UP001337723"/>
    </source>
</evidence>
<evidence type="ECO:0000256" key="11">
    <source>
        <dbReference type="ARBA" id="ARBA00022723"/>
    </source>
</evidence>
<protein>
    <recommendedName>
        <fullName evidence="5">cytochrome-c oxidase</fullName>
        <ecNumber evidence="5">7.1.1.9</ecNumber>
    </recommendedName>
</protein>
<dbReference type="CDD" id="cd01661">
    <property type="entry name" value="cbb3_Oxidase_I"/>
    <property type="match status" value="1"/>
</dbReference>
<evidence type="ECO:0000313" key="23">
    <source>
        <dbReference type="EMBL" id="BDW86817.1"/>
    </source>
</evidence>
<feature type="transmembrane region" description="Helical" evidence="21">
    <location>
        <begin position="70"/>
        <end position="95"/>
    </location>
</feature>
<dbReference type="InterPro" id="IPR004677">
    <property type="entry name" value="Cyt_c_oxidase_cbb3_su1"/>
</dbReference>
<feature type="transmembrane region" description="Helical" evidence="21">
    <location>
        <begin position="443"/>
        <end position="463"/>
    </location>
</feature>
<dbReference type="GO" id="GO:0004129">
    <property type="term" value="F:cytochrome-c oxidase activity"/>
    <property type="evidence" value="ECO:0007669"/>
    <property type="project" value="UniProtKB-EC"/>
</dbReference>
<keyword evidence="11 19" id="KW-0479">Metal-binding</keyword>
<comment type="pathway">
    <text evidence="3">Energy metabolism; oxidative phosphorylation.</text>
</comment>
<keyword evidence="24" id="KW-1185">Reference proteome</keyword>
<feature type="transmembrane region" description="Helical" evidence="21">
    <location>
        <begin position="30"/>
        <end position="49"/>
    </location>
</feature>
<dbReference type="PANTHER" id="PTHR10422:SF29">
    <property type="entry name" value="CYTOCHROME C OXIDASE SUBUNIT 1 HOMOLOG, BACTEROID"/>
    <property type="match status" value="1"/>
</dbReference>
<dbReference type="GO" id="GO:0020037">
    <property type="term" value="F:heme binding"/>
    <property type="evidence" value="ECO:0007669"/>
    <property type="project" value="InterPro"/>
</dbReference>
<evidence type="ECO:0000256" key="4">
    <source>
        <dbReference type="ARBA" id="ARBA00009578"/>
    </source>
</evidence>
<dbReference type="NCBIfam" id="TIGR00780">
    <property type="entry name" value="ccoN"/>
    <property type="match status" value="1"/>
</dbReference>
<dbReference type="Gene3D" id="1.20.210.10">
    <property type="entry name" value="Cytochrome c oxidase-like, subunit I domain"/>
    <property type="match status" value="1"/>
</dbReference>
<dbReference type="RefSeq" id="WP_338272862.1">
    <property type="nucleotide sequence ID" value="NZ_AP027266.1"/>
</dbReference>
<keyword evidence="8 19" id="KW-0349">Heme</keyword>
<feature type="transmembrane region" description="Helical" evidence="21">
    <location>
        <begin position="115"/>
        <end position="137"/>
    </location>
</feature>
<dbReference type="EMBL" id="AP027266">
    <property type="protein sequence ID" value="BDW86817.1"/>
    <property type="molecule type" value="Genomic_DNA"/>
</dbReference>
<dbReference type="GO" id="GO:0015990">
    <property type="term" value="P:electron transport coupled proton transport"/>
    <property type="evidence" value="ECO:0007669"/>
    <property type="project" value="TreeGrafter"/>
</dbReference>